<name>A0ABS3FT68_9CYAN</name>
<evidence type="ECO:0000313" key="2">
    <source>
        <dbReference type="EMBL" id="MBO0350320.1"/>
    </source>
</evidence>
<accession>A0ABS3FT68</accession>
<dbReference type="Proteomes" id="UP000664844">
    <property type="component" value="Unassembled WGS sequence"/>
</dbReference>
<proteinExistence type="predicted"/>
<organism evidence="2 3">
    <name type="scientific">Phormidium pseudopriestleyi FRX01</name>
    <dbReference type="NCBI Taxonomy" id="1759528"/>
    <lineage>
        <taxon>Bacteria</taxon>
        <taxon>Bacillati</taxon>
        <taxon>Cyanobacteriota</taxon>
        <taxon>Cyanophyceae</taxon>
        <taxon>Oscillatoriophycideae</taxon>
        <taxon>Oscillatoriales</taxon>
        <taxon>Oscillatoriaceae</taxon>
        <taxon>Phormidium</taxon>
    </lineage>
</organism>
<dbReference type="RefSeq" id="WP_207088804.1">
    <property type="nucleotide sequence ID" value="NZ_JAFLQW010000387.1"/>
</dbReference>
<keyword evidence="3" id="KW-1185">Reference proteome</keyword>
<feature type="compositionally biased region" description="Basic residues" evidence="1">
    <location>
        <begin position="82"/>
        <end position="95"/>
    </location>
</feature>
<gene>
    <name evidence="2" type="ORF">J0895_14635</name>
</gene>
<comment type="caution">
    <text evidence="2">The sequence shown here is derived from an EMBL/GenBank/DDBJ whole genome shotgun (WGS) entry which is preliminary data.</text>
</comment>
<feature type="region of interest" description="Disordered" evidence="1">
    <location>
        <begin position="76"/>
        <end position="110"/>
    </location>
</feature>
<sequence length="110" mass="12471">RFHDPEETAKDIQTLRELHIQMDNAVATAYGWTDLPLNHGFHETKQGLRFTISEDARGEVLDRLLQLNHERYAEEVAAGLHDKKKKKAGKSKGKNNIKSNSSPGQMSIDF</sequence>
<evidence type="ECO:0000313" key="3">
    <source>
        <dbReference type="Proteomes" id="UP000664844"/>
    </source>
</evidence>
<dbReference type="EMBL" id="JAFLQW010000387">
    <property type="protein sequence ID" value="MBO0350320.1"/>
    <property type="molecule type" value="Genomic_DNA"/>
</dbReference>
<evidence type="ECO:0000256" key="1">
    <source>
        <dbReference type="SAM" id="MobiDB-lite"/>
    </source>
</evidence>
<feature type="non-terminal residue" evidence="2">
    <location>
        <position position="1"/>
    </location>
</feature>
<protein>
    <submittedName>
        <fullName evidence="2">Uncharacterized protein</fullName>
    </submittedName>
</protein>
<reference evidence="2 3" key="1">
    <citation type="submission" date="2021-03" db="EMBL/GenBank/DDBJ databases">
        <title>Metabolic Capacity of the Antarctic Cyanobacterium Phormidium pseudopriestleyi that Sustains Oxygenic Photosynthesis in the Presence of Hydrogen Sulfide.</title>
        <authorList>
            <person name="Lumian J.E."/>
            <person name="Jungblut A.D."/>
            <person name="Dillon M.L."/>
            <person name="Hawes I."/>
            <person name="Doran P.T."/>
            <person name="Mackey T.J."/>
            <person name="Dick G.J."/>
            <person name="Grettenberger C.L."/>
            <person name="Sumner D.Y."/>
        </authorList>
    </citation>
    <scope>NUCLEOTIDE SEQUENCE [LARGE SCALE GENOMIC DNA]</scope>
    <source>
        <strain evidence="2 3">FRX01</strain>
    </source>
</reference>